<dbReference type="PRINTS" id="PR00368">
    <property type="entry name" value="FADPNR"/>
</dbReference>
<gene>
    <name evidence="12" type="primary">gorA</name>
    <name evidence="12" type="ORF">OXH18_07055</name>
</gene>
<dbReference type="InterPro" id="IPR023753">
    <property type="entry name" value="FAD/NAD-binding_dom"/>
</dbReference>
<feature type="domain" description="FAD/NAD(P)-binding" evidence="11">
    <location>
        <begin position="6"/>
        <end position="317"/>
    </location>
</feature>
<dbReference type="Gene3D" id="3.30.390.30">
    <property type="match status" value="1"/>
</dbReference>
<organism evidence="12 13">
    <name type="scientific">Thermocoleostomius sinensis A174</name>
    <dbReference type="NCBI Taxonomy" id="2016057"/>
    <lineage>
        <taxon>Bacteria</taxon>
        <taxon>Bacillati</taxon>
        <taxon>Cyanobacteriota</taxon>
        <taxon>Cyanophyceae</taxon>
        <taxon>Oculatellales</taxon>
        <taxon>Oculatellaceae</taxon>
        <taxon>Thermocoleostomius</taxon>
    </lineage>
</organism>
<feature type="domain" description="Pyridine nucleotide-disulphide oxidoreductase dimerisation" evidence="10">
    <location>
        <begin position="337"/>
        <end position="444"/>
    </location>
</feature>
<dbReference type="InterPro" id="IPR046952">
    <property type="entry name" value="GSHR/TRXR-like"/>
</dbReference>
<evidence type="ECO:0000256" key="8">
    <source>
        <dbReference type="PIRSR" id="PIRSR000350-3"/>
    </source>
</evidence>
<feature type="disulfide bond" description="Redox-active" evidence="9">
    <location>
        <begin position="42"/>
        <end position="47"/>
    </location>
</feature>
<evidence type="ECO:0000256" key="1">
    <source>
        <dbReference type="ARBA" id="ARBA00007532"/>
    </source>
</evidence>
<evidence type="ECO:0000256" key="3">
    <source>
        <dbReference type="ARBA" id="ARBA00022827"/>
    </source>
</evidence>
<evidence type="ECO:0000256" key="4">
    <source>
        <dbReference type="ARBA" id="ARBA00023002"/>
    </source>
</evidence>
<dbReference type="InterPro" id="IPR036188">
    <property type="entry name" value="FAD/NAD-bd_sf"/>
</dbReference>
<accession>A0A9E8ZH96</accession>
<dbReference type="InterPro" id="IPR001100">
    <property type="entry name" value="Pyr_nuc-diS_OxRdtase"/>
</dbReference>
<dbReference type="KEGG" id="tsin:OXH18_07055"/>
<feature type="binding site" evidence="8">
    <location>
        <position position="262"/>
    </location>
    <ligand>
        <name>NAD(+)</name>
        <dbReference type="ChEBI" id="CHEBI:57540"/>
    </ligand>
</feature>
<dbReference type="InterPro" id="IPR016156">
    <property type="entry name" value="FAD/NAD-linked_Rdtase_dimer_sf"/>
</dbReference>
<dbReference type="NCBIfam" id="NF004776">
    <property type="entry name" value="PRK06116.1"/>
    <property type="match status" value="1"/>
</dbReference>
<comment type="similarity">
    <text evidence="1">Belongs to the class-I pyridine nucleotide-disulfide oxidoreductase family.</text>
</comment>
<feature type="binding site" evidence="8">
    <location>
        <begin position="173"/>
        <end position="180"/>
    </location>
    <ligand>
        <name>NAD(+)</name>
        <dbReference type="ChEBI" id="CHEBI:57540"/>
    </ligand>
</feature>
<evidence type="ECO:0000256" key="5">
    <source>
        <dbReference type="ARBA" id="ARBA00023157"/>
    </source>
</evidence>
<feature type="active site" description="Proton acceptor" evidence="7">
    <location>
        <position position="437"/>
    </location>
</feature>
<evidence type="ECO:0000256" key="6">
    <source>
        <dbReference type="ARBA" id="ARBA00023284"/>
    </source>
</evidence>
<dbReference type="RefSeq" id="WP_268611776.1">
    <property type="nucleotide sequence ID" value="NZ_CP113797.1"/>
</dbReference>
<dbReference type="GO" id="GO:0045454">
    <property type="term" value="P:cell redox homeostasis"/>
    <property type="evidence" value="ECO:0007669"/>
    <property type="project" value="InterPro"/>
</dbReference>
<dbReference type="Proteomes" id="UP001163152">
    <property type="component" value="Chromosome"/>
</dbReference>
<dbReference type="PANTHER" id="PTHR42737">
    <property type="entry name" value="GLUTATHIONE REDUCTASE"/>
    <property type="match status" value="1"/>
</dbReference>
<dbReference type="GO" id="GO:0006749">
    <property type="term" value="P:glutathione metabolic process"/>
    <property type="evidence" value="ECO:0007669"/>
    <property type="project" value="TreeGrafter"/>
</dbReference>
<evidence type="ECO:0000313" key="13">
    <source>
        <dbReference type="Proteomes" id="UP001163152"/>
    </source>
</evidence>
<feature type="binding site" evidence="8">
    <location>
        <position position="302"/>
    </location>
    <ligand>
        <name>FAD</name>
        <dbReference type="ChEBI" id="CHEBI:57692"/>
    </ligand>
</feature>
<keyword evidence="3 8" id="KW-0274">FAD</keyword>
<comment type="cofactor">
    <cofactor evidence="8">
        <name>FAD</name>
        <dbReference type="ChEBI" id="CHEBI:57692"/>
    </cofactor>
    <text evidence="8">Binds 1 FAD per subunit.</text>
</comment>
<evidence type="ECO:0000259" key="11">
    <source>
        <dbReference type="Pfam" id="PF07992"/>
    </source>
</evidence>
<keyword evidence="5" id="KW-1015">Disulfide bond</keyword>
<keyword evidence="6" id="KW-0676">Redox-active center</keyword>
<evidence type="ECO:0000313" key="12">
    <source>
        <dbReference type="EMBL" id="WAL61737.1"/>
    </source>
</evidence>
<keyword evidence="8" id="KW-0520">NAD</keyword>
<dbReference type="SUPFAM" id="SSF55424">
    <property type="entry name" value="FAD/NAD-linked reductases, dimerisation (C-terminal) domain"/>
    <property type="match status" value="1"/>
</dbReference>
<feature type="binding site" evidence="8">
    <location>
        <position position="51"/>
    </location>
    <ligand>
        <name>FAD</name>
        <dbReference type="ChEBI" id="CHEBI:57692"/>
    </ligand>
</feature>
<dbReference type="GO" id="GO:0050660">
    <property type="term" value="F:flavin adenine dinucleotide binding"/>
    <property type="evidence" value="ECO:0007669"/>
    <property type="project" value="InterPro"/>
</dbReference>
<dbReference type="EMBL" id="CP113797">
    <property type="protein sequence ID" value="WAL61737.1"/>
    <property type="molecule type" value="Genomic_DNA"/>
</dbReference>
<evidence type="ECO:0000256" key="2">
    <source>
        <dbReference type="ARBA" id="ARBA00022630"/>
    </source>
</evidence>
<protein>
    <submittedName>
        <fullName evidence="12">Glutathione-disulfide reductase</fullName>
        <ecNumber evidence="12">1.8.1.7</ecNumber>
    </submittedName>
</protein>
<dbReference type="PANTHER" id="PTHR42737:SF2">
    <property type="entry name" value="GLUTATHIONE REDUCTASE"/>
    <property type="match status" value="1"/>
</dbReference>
<dbReference type="PIRSF" id="PIRSF000350">
    <property type="entry name" value="Mercury_reductase_MerA"/>
    <property type="match status" value="1"/>
</dbReference>
<dbReference type="GO" id="GO:0034599">
    <property type="term" value="P:cellular response to oxidative stress"/>
    <property type="evidence" value="ECO:0007669"/>
    <property type="project" value="TreeGrafter"/>
</dbReference>
<sequence length="446" mass="48834">MTYNYELLIIGAGSAGLAAAKRAASYGVQVAIVEQEQLGGVCTNRGCIPKKLMVYAADFATAIDDAKQYGWSVSKGTFDWQQFIHVRDRELARIHQSQQDSLSKAGVELIRGHAAFLDAHTVAIDDRPITADKILIAVGGKPNKPPISGIEYTITSREMFQLQELPSHLAIIGGGYIGVEFGSTLRSLGVNITLIETSEYILSGFDHDIQKIVQQGLEQRGIQIIHQAKAREIKPVANRLQLTTDGKTSETITVDTILCATGRTPNLESLNLDKAGVALKDKAIAVDEYSRTTQDNIFAVGDCTDRLPLTPVARTEGHAFADTVFGHHPRKLDYERIPSAVFARPEAASIGMTESRACEIYGEDAIECDRTEFTPLYNRLSGSNQSALFKRVIHRETDRILGVHLVCDHAAEIIQGITLAIQQGVTKQEMKHTIGIHPTSAEELFE</sequence>
<proteinExistence type="inferred from homology"/>
<keyword evidence="13" id="KW-1185">Reference proteome</keyword>
<reference evidence="12" key="1">
    <citation type="submission" date="2022-12" db="EMBL/GenBank/DDBJ databases">
        <title>Polyphasic identification of a Novel Hot-Spring Cyanobacterium Ocullathermofonsia sinensis gen nov. sp. nov. and Genomic Insights on its Adaptations to the Thermal Habitat.</title>
        <authorList>
            <person name="Daroch M."/>
            <person name="Tang J."/>
            <person name="Jiang Y."/>
        </authorList>
    </citation>
    <scope>NUCLEOTIDE SEQUENCE</scope>
    <source>
        <strain evidence="12">PKUAC-SCTA174</strain>
    </source>
</reference>
<evidence type="ECO:0000256" key="9">
    <source>
        <dbReference type="PIRSR" id="PIRSR000350-4"/>
    </source>
</evidence>
<keyword evidence="8" id="KW-0547">Nucleotide-binding</keyword>
<dbReference type="Pfam" id="PF07992">
    <property type="entry name" value="Pyr_redox_2"/>
    <property type="match status" value="1"/>
</dbReference>
<feature type="binding site" evidence="8">
    <location>
        <position position="196"/>
    </location>
    <ligand>
        <name>NAD(+)</name>
        <dbReference type="ChEBI" id="CHEBI:57540"/>
    </ligand>
</feature>
<keyword evidence="2" id="KW-0285">Flavoprotein</keyword>
<name>A0A9E8ZH96_9CYAN</name>
<dbReference type="GO" id="GO:0004362">
    <property type="term" value="F:glutathione-disulfide reductase (NADPH) activity"/>
    <property type="evidence" value="ECO:0007669"/>
    <property type="project" value="UniProtKB-EC"/>
</dbReference>
<evidence type="ECO:0000256" key="7">
    <source>
        <dbReference type="PIRSR" id="PIRSR000350-2"/>
    </source>
</evidence>
<evidence type="ECO:0000259" key="10">
    <source>
        <dbReference type="Pfam" id="PF02852"/>
    </source>
</evidence>
<dbReference type="EC" id="1.8.1.7" evidence="12"/>
<keyword evidence="4 12" id="KW-0560">Oxidoreductase</keyword>
<dbReference type="Pfam" id="PF02852">
    <property type="entry name" value="Pyr_redox_dim"/>
    <property type="match status" value="1"/>
</dbReference>
<dbReference type="InterPro" id="IPR004099">
    <property type="entry name" value="Pyr_nucl-diS_OxRdtase_dimer"/>
</dbReference>
<dbReference type="SUPFAM" id="SSF51905">
    <property type="entry name" value="FAD/NAD(P)-binding domain"/>
    <property type="match status" value="1"/>
</dbReference>
<dbReference type="GO" id="GO:0005829">
    <property type="term" value="C:cytosol"/>
    <property type="evidence" value="ECO:0007669"/>
    <property type="project" value="TreeGrafter"/>
</dbReference>
<dbReference type="Gene3D" id="3.50.50.60">
    <property type="entry name" value="FAD/NAD(P)-binding domain"/>
    <property type="match status" value="2"/>
</dbReference>
<dbReference type="PRINTS" id="PR00411">
    <property type="entry name" value="PNDRDTASEI"/>
</dbReference>
<dbReference type="AlphaFoldDB" id="A0A9E8ZH96"/>